<reference evidence="1 2" key="1">
    <citation type="submission" date="2016-12" db="EMBL/GenBank/DDBJ databases">
        <authorList>
            <person name="Song W.-J."/>
            <person name="Kurnit D.M."/>
        </authorList>
    </citation>
    <scope>NUCLEOTIDE SEQUENCE [LARGE SCALE GENOMIC DNA]</scope>
    <source>
        <strain evidence="1 2">CGMCC 1.10808</strain>
    </source>
</reference>
<dbReference type="Proteomes" id="UP000184066">
    <property type="component" value="Unassembled WGS sequence"/>
</dbReference>
<proteinExistence type="predicted"/>
<evidence type="ECO:0000313" key="2">
    <source>
        <dbReference type="Proteomes" id="UP000184066"/>
    </source>
</evidence>
<organism evidence="1 2">
    <name type="scientific">Oceanicella actignis</name>
    <dbReference type="NCBI Taxonomy" id="1189325"/>
    <lineage>
        <taxon>Bacteria</taxon>
        <taxon>Pseudomonadati</taxon>
        <taxon>Pseudomonadota</taxon>
        <taxon>Alphaproteobacteria</taxon>
        <taxon>Rhodobacterales</taxon>
        <taxon>Paracoccaceae</taxon>
        <taxon>Oceanicella</taxon>
    </lineage>
</organism>
<dbReference type="AlphaFoldDB" id="A0A1M7SEE6"/>
<dbReference type="EMBL" id="FRDL01000002">
    <property type="protein sequence ID" value="SHN56861.1"/>
    <property type="molecule type" value="Genomic_DNA"/>
</dbReference>
<dbReference type="STRING" id="1189325.SAMN04488119_103205"/>
<evidence type="ECO:0000313" key="1">
    <source>
        <dbReference type="EMBL" id="SHN56861.1"/>
    </source>
</evidence>
<dbReference type="Gene3D" id="3.40.50.150">
    <property type="entry name" value="Vaccinia Virus protein VP39"/>
    <property type="match status" value="1"/>
</dbReference>
<dbReference type="OrthoDB" id="7273451at2"/>
<dbReference type="RefSeq" id="WP_072746369.1">
    <property type="nucleotide sequence ID" value="NZ_FOHL01000003.1"/>
</dbReference>
<accession>A0A1M7SEE6</accession>
<sequence length="255" mass="26426">MSGFALDWLDLRAPADRAARSMALARRLAAWTGGAPLAAVDLGAGAGATVQALAPLAPRLRWLLIDADAGLLAEARRRTGARTARADLSAPDEVERLLAGARVVAASAFFDLCSEAWIARFVRALPRDAAVLAALTYDGRERWSPADPAEPAALAAFHAHQRRDKGLGPALGPDAAPTLARMLRAAGWSVSAAPSPWRLGAGDAALIAALADGAAAAVGETGALTAPTLERWRLARRAARQVEIGHVDILALPPG</sequence>
<name>A0A1M7SEE6_9RHOB</name>
<protein>
    <recommendedName>
        <fullName evidence="3">Methyltransferase domain-containing protein</fullName>
    </recommendedName>
</protein>
<dbReference type="SUPFAM" id="SSF53335">
    <property type="entry name" value="S-adenosyl-L-methionine-dependent methyltransferases"/>
    <property type="match status" value="1"/>
</dbReference>
<dbReference type="InterPro" id="IPR029063">
    <property type="entry name" value="SAM-dependent_MTases_sf"/>
</dbReference>
<keyword evidence="2" id="KW-1185">Reference proteome</keyword>
<evidence type="ECO:0008006" key="3">
    <source>
        <dbReference type="Google" id="ProtNLM"/>
    </source>
</evidence>
<gene>
    <name evidence="1" type="ORF">SAMN05216200_102303</name>
</gene>